<accession>A0A7K1LJ93</accession>
<keyword evidence="2" id="KW-0812">Transmembrane</keyword>
<feature type="compositionally biased region" description="Pro residues" evidence="1">
    <location>
        <begin position="815"/>
        <end position="828"/>
    </location>
</feature>
<name>A0A7K1LJ93_9MICC</name>
<feature type="region of interest" description="Disordered" evidence="1">
    <location>
        <begin position="92"/>
        <end position="199"/>
    </location>
</feature>
<evidence type="ECO:0000313" key="3">
    <source>
        <dbReference type="EMBL" id="MUN55248.1"/>
    </source>
</evidence>
<feature type="region of interest" description="Disordered" evidence="1">
    <location>
        <begin position="1051"/>
        <end position="1138"/>
    </location>
</feature>
<keyword evidence="2" id="KW-0472">Membrane</keyword>
<sequence length="1253" mass="134126">MGGVAFSCVNPREVAISCEIPLEVADLCTNSVDFVPKLPPRRARRTRLPPRRWERPIVPPRGPRDVGSSSVTWRLPNFVANSAVRWSRNPHLTAATSSQSGNRLRMASGGCTGRDEFARTTTQKARQGLNRASGLTIGSYSRTKLPPRRPRTPRSASPHLAWPNRPSLASPNPPTSTSPWPNPPVLAPRRPSDRPSDANNSHYGVCFSCHSPRAPSRNAGFLPHAPEVVPRLGRPSDRTLMRKDSMSRLHARGHRTSPPSSSVASDGTERRRLTRPRWIRTVASLACAAMLAFGSTPAIAGPDDGLRVATRAHIDSPKTFWENGGFSLKSEDHGASYPLDDVVAWVGKGWGTNDQNQYQFQVPDNPRLTFLGTPGDTWYMAPANPWGNHDPIWWGFGADTDIPVDTFRDGSFFLDLLSVDGPGRVEMLNYMPHEEGDAEDPMDVSRILSSSVDGRRSGRLTAGQHTHNQTLFSRPGRYALTYRAVARGTDGRTIESTPTTMRIQVGGQRPKAKPQPSTKERFDAAPDGDIGKTSYELSVAPRASKEMDGDENLSTISFDAGTDTEGTLTLYDQGYFLTDVDVHHGKAAWDELLGSQRSVLQGVFTPNDGSSPRWISPTLPYVPGESAKVTSPQGHGTWPTAEPDPANTPLPTERYTPESGDYTLQVEPAEASGFTKVTTRFRDPKIRGLVTGGIYKTPEARYPTSVFSDYIENGVAVAYYETDFLAPTSQFRMSVYPHPDIDAFKGTVTLEEPVTADLKVTRPGTLTIDAAGGSTEKPEPTPGPSPEPSPIPSPEPSATPTERPTSTPSQSPSPTEDPGPTPSTPTPTSPSASPEPTTPSTDGTQKCEDPGLARRLPIDNGHVDIVGKTSDGGLNIALKDETRQHSTTTVEREIDDVKFVVGENARHKRHGAGMMSHELDFLGPENSVFYGMPQTQQEGVLWPGYNTQDVDFGALTEDGVRLSIEPKRMPRGANFGLFTTDYIGRPSVLIGSTQQKHALRSTFATHVHANWAFTKPGTYAFDVAYSATLKDGTPISSKKQSLIVVVGEPETDDCASAPDDGHAHQEGMGPGTGGHDNSGRGRTQHDDAGREPPGRVGSPEGDVADKEPAVGQGNAPANGQGNAPADGQGNAGQGADAKNGAVAEVGHREDHGFATSNAARGSSASNPFGPGTAAAQAQNFGSPERTVQSSGSGTNESSGRRPGTGTLAATGLRGQLISALALCAIAGGMALIVMTRYRRGKTSRNTSAPTAEN</sequence>
<feature type="compositionally biased region" description="Polar residues" evidence="1">
    <location>
        <begin position="1154"/>
        <end position="1166"/>
    </location>
</feature>
<reference evidence="3 4" key="1">
    <citation type="submission" date="2019-12" db="EMBL/GenBank/DDBJ databases">
        <authorList>
            <person name="Li J."/>
            <person name="Shi Y."/>
            <person name="Xu G."/>
            <person name="Xiao D."/>
            <person name="Ran X."/>
        </authorList>
    </citation>
    <scope>NUCLEOTIDE SEQUENCE [LARGE SCALE GENOMIC DNA]</scope>
    <source>
        <strain evidence="3 4">JCM 15915</strain>
    </source>
</reference>
<dbReference type="AlphaFoldDB" id="A0A7K1LJ93"/>
<feature type="compositionally biased region" description="Low complexity" evidence="1">
    <location>
        <begin position="798"/>
        <end position="814"/>
    </location>
</feature>
<feature type="compositionally biased region" description="Pro residues" evidence="1">
    <location>
        <begin position="171"/>
        <end position="186"/>
    </location>
</feature>
<evidence type="ECO:0000256" key="2">
    <source>
        <dbReference type="SAM" id="Phobius"/>
    </source>
</evidence>
<dbReference type="PRINTS" id="PR01217">
    <property type="entry name" value="PRICHEXTENSN"/>
</dbReference>
<keyword evidence="2" id="KW-1133">Transmembrane helix</keyword>
<feature type="transmembrane region" description="Helical" evidence="2">
    <location>
        <begin position="1216"/>
        <end position="1234"/>
    </location>
</feature>
<evidence type="ECO:0000313" key="4">
    <source>
        <dbReference type="Proteomes" id="UP000462152"/>
    </source>
</evidence>
<comment type="caution">
    <text evidence="3">The sequence shown here is derived from an EMBL/GenBank/DDBJ whole genome shotgun (WGS) entry which is preliminary data.</text>
</comment>
<feature type="region of interest" description="Disordered" evidence="1">
    <location>
        <begin position="1153"/>
        <end position="1206"/>
    </location>
</feature>
<dbReference type="InterPro" id="IPR022435">
    <property type="entry name" value="Surface-anchored_actinobac"/>
</dbReference>
<feature type="region of interest" description="Disordered" evidence="1">
    <location>
        <begin position="759"/>
        <end position="864"/>
    </location>
</feature>
<feature type="region of interest" description="Disordered" evidence="1">
    <location>
        <begin position="218"/>
        <end position="271"/>
    </location>
</feature>
<feature type="compositionally biased region" description="Basic and acidic residues" evidence="1">
    <location>
        <begin position="1077"/>
        <end position="1093"/>
    </location>
</feature>
<dbReference type="NCBIfam" id="TIGR03769">
    <property type="entry name" value="P_ac_wall_RPT"/>
    <property type="match status" value="2"/>
</dbReference>
<keyword evidence="4" id="KW-1185">Reference proteome</keyword>
<feature type="compositionally biased region" description="Low complexity" evidence="1">
    <location>
        <begin position="1109"/>
        <end position="1138"/>
    </location>
</feature>
<feature type="compositionally biased region" description="Basic and acidic residues" evidence="1">
    <location>
        <begin position="234"/>
        <end position="247"/>
    </location>
</feature>
<protein>
    <submittedName>
        <fullName evidence="3">Uncharacterized protein</fullName>
    </submittedName>
</protein>
<dbReference type="NCBIfam" id="NF038134">
    <property type="entry name" value="choice_anch_M"/>
    <property type="match status" value="2"/>
</dbReference>
<feature type="compositionally biased region" description="Low complexity" evidence="1">
    <location>
        <begin position="829"/>
        <end position="841"/>
    </location>
</feature>
<proteinExistence type="predicted"/>
<organism evidence="3 4">
    <name type="scientific">Rothia koreensis</name>
    <dbReference type="NCBI Taxonomy" id="592378"/>
    <lineage>
        <taxon>Bacteria</taxon>
        <taxon>Bacillati</taxon>
        <taxon>Actinomycetota</taxon>
        <taxon>Actinomycetes</taxon>
        <taxon>Micrococcales</taxon>
        <taxon>Micrococcaceae</taxon>
        <taxon>Rothia</taxon>
    </lineage>
</organism>
<feature type="region of interest" description="Disordered" evidence="1">
    <location>
        <begin position="625"/>
        <end position="649"/>
    </location>
</feature>
<feature type="region of interest" description="Disordered" evidence="1">
    <location>
        <begin position="503"/>
        <end position="532"/>
    </location>
</feature>
<evidence type="ECO:0000256" key="1">
    <source>
        <dbReference type="SAM" id="MobiDB-lite"/>
    </source>
</evidence>
<feature type="compositionally biased region" description="Pro residues" evidence="1">
    <location>
        <begin position="780"/>
        <end position="797"/>
    </location>
</feature>
<dbReference type="Proteomes" id="UP000462152">
    <property type="component" value="Unassembled WGS sequence"/>
</dbReference>
<dbReference type="EMBL" id="WOGT01000004">
    <property type="protein sequence ID" value="MUN55248.1"/>
    <property type="molecule type" value="Genomic_DNA"/>
</dbReference>
<gene>
    <name evidence="3" type="ORF">GMA10_08515</name>
</gene>
<feature type="compositionally biased region" description="Polar residues" evidence="1">
    <location>
        <begin position="1175"/>
        <end position="1197"/>
    </location>
</feature>